<dbReference type="PANTHER" id="PTHR43311:SF2">
    <property type="entry name" value="GLUTAMATE--TRNA LIGASE, MITOCHONDRIAL-RELATED"/>
    <property type="match status" value="1"/>
</dbReference>
<dbReference type="GO" id="GO:0008270">
    <property type="term" value="F:zinc ion binding"/>
    <property type="evidence" value="ECO:0007669"/>
    <property type="project" value="InterPro"/>
</dbReference>
<dbReference type="Gene3D" id="3.40.50.620">
    <property type="entry name" value="HUPs"/>
    <property type="match status" value="1"/>
</dbReference>
<feature type="short sequence motif" description="'HIGH' region" evidence="7">
    <location>
        <begin position="12"/>
        <end position="22"/>
    </location>
</feature>
<dbReference type="Proteomes" id="UP000177281">
    <property type="component" value="Unassembled WGS sequence"/>
</dbReference>
<dbReference type="Pfam" id="PF00749">
    <property type="entry name" value="tRNA-synt_1c"/>
    <property type="match status" value="1"/>
</dbReference>
<keyword evidence="6 7" id="KW-0030">Aminoacyl-tRNA synthetase</keyword>
<sequence>MDRVEVRTRFAPSPTGFLHIGGLRTALFEFLWAKKNNGKFILRIEDTDQARNVPGALENIVQTLTDFKLNPDEGFYWDGVVLEKGDRGPYLQSKRLGLYKKYAEDLVNRGNAYYCFCSQERLTALRSEQTAKKIPPKYDKLCLKLTKEEIQNKIKNNEPKVIRLNVPPNQQIRFTDLVHGQIEISTNDLDDQVLLKSDGFPTYHLAVVVDDYLMGVNYVIRGEEWIPSTPKHILIYSSFGWELPKFAHLPLLLSKSRKKLSKREGDVAVKDFLEQGYLPEALLNFVALLGWNPKTEQEKFTLDELIEEFSFEKLNKSGAVFDLEKLDWLNGVYIRELKIEELHLRLLPYLTETFTEFKKYPKEFLFKIIALEQGRLKKLSEIGERVRYFFSEPEFNPELLRWKKMNNEEIKQSLSDAKKIISNFEFQISKQEIEKKFLDELTGKDKGSMLWPLRIALTGLKASPGPFEIMEAFGVLPNGREIILSRIKKALSRFR</sequence>
<dbReference type="STRING" id="1817841.A3B10_01980"/>
<dbReference type="EMBL" id="MFFB01000001">
    <property type="protein sequence ID" value="OGE97344.1"/>
    <property type="molecule type" value="Genomic_DNA"/>
</dbReference>
<dbReference type="PRINTS" id="PR00987">
    <property type="entry name" value="TRNASYNTHGLU"/>
</dbReference>
<dbReference type="InterPro" id="IPR020058">
    <property type="entry name" value="Glu/Gln-tRNA-synth_Ib_cat-dom"/>
</dbReference>
<comment type="subcellular location">
    <subcellularLocation>
        <location evidence="7">Cytoplasm</location>
    </subcellularLocation>
</comment>
<dbReference type="PROSITE" id="PS00178">
    <property type="entry name" value="AA_TRNA_LIGASE_I"/>
    <property type="match status" value="1"/>
</dbReference>
<comment type="catalytic activity">
    <reaction evidence="7">
        <text>tRNA(Glu) + L-glutamate + ATP = L-glutamyl-tRNA(Glu) + AMP + diphosphate</text>
        <dbReference type="Rhea" id="RHEA:23540"/>
        <dbReference type="Rhea" id="RHEA-COMP:9663"/>
        <dbReference type="Rhea" id="RHEA-COMP:9680"/>
        <dbReference type="ChEBI" id="CHEBI:29985"/>
        <dbReference type="ChEBI" id="CHEBI:30616"/>
        <dbReference type="ChEBI" id="CHEBI:33019"/>
        <dbReference type="ChEBI" id="CHEBI:78442"/>
        <dbReference type="ChEBI" id="CHEBI:78520"/>
        <dbReference type="ChEBI" id="CHEBI:456215"/>
        <dbReference type="EC" id="6.1.1.17"/>
    </reaction>
</comment>
<dbReference type="EC" id="6.1.1.17" evidence="7"/>
<evidence type="ECO:0000256" key="7">
    <source>
        <dbReference type="HAMAP-Rule" id="MF_00022"/>
    </source>
</evidence>
<dbReference type="InterPro" id="IPR049940">
    <property type="entry name" value="GluQ/Sye"/>
</dbReference>
<dbReference type="FunFam" id="3.40.50.620:FF:000045">
    <property type="entry name" value="Glutamate--tRNA ligase, mitochondrial"/>
    <property type="match status" value="1"/>
</dbReference>
<protein>
    <recommendedName>
        <fullName evidence="7">Glutamate--tRNA ligase</fullName>
        <ecNumber evidence="7">6.1.1.17</ecNumber>
    </recommendedName>
    <alternativeName>
        <fullName evidence="7">Glutamyl-tRNA synthetase</fullName>
        <shortName evidence="7">GluRS</shortName>
    </alternativeName>
</protein>
<feature type="domain" description="Glutamyl/glutaminyl-tRNA synthetase class Ib catalytic" evidence="8">
    <location>
        <begin position="5"/>
        <end position="328"/>
    </location>
</feature>
<reference evidence="10 11" key="1">
    <citation type="journal article" date="2016" name="Nat. Commun.">
        <title>Thousands of microbial genomes shed light on interconnected biogeochemical processes in an aquifer system.</title>
        <authorList>
            <person name="Anantharaman K."/>
            <person name="Brown C.T."/>
            <person name="Hug L.A."/>
            <person name="Sharon I."/>
            <person name="Castelle C.J."/>
            <person name="Probst A.J."/>
            <person name="Thomas B.C."/>
            <person name="Singh A."/>
            <person name="Wilkins M.J."/>
            <person name="Karaoz U."/>
            <person name="Brodie E.L."/>
            <person name="Williams K.H."/>
            <person name="Hubbard S.S."/>
            <person name="Banfield J.F."/>
        </authorList>
    </citation>
    <scope>NUCLEOTIDE SEQUENCE [LARGE SCALE GENOMIC DNA]</scope>
</reference>
<dbReference type="Gene3D" id="1.10.10.350">
    <property type="match status" value="1"/>
</dbReference>
<dbReference type="CDD" id="cd00808">
    <property type="entry name" value="GluRS_core"/>
    <property type="match status" value="1"/>
</dbReference>
<keyword evidence="5 7" id="KW-0648">Protein biosynthesis</keyword>
<comment type="similarity">
    <text evidence="1 7">Belongs to the class-I aminoacyl-tRNA synthetase family. Glutamate--tRNA ligase type 1 subfamily.</text>
</comment>
<evidence type="ECO:0000313" key="10">
    <source>
        <dbReference type="EMBL" id="OGE97344.1"/>
    </source>
</evidence>
<evidence type="ECO:0000256" key="3">
    <source>
        <dbReference type="ARBA" id="ARBA00022741"/>
    </source>
</evidence>
<dbReference type="GO" id="GO:0000049">
    <property type="term" value="F:tRNA binding"/>
    <property type="evidence" value="ECO:0007669"/>
    <property type="project" value="InterPro"/>
</dbReference>
<accession>A0A1F5Q5D2</accession>
<dbReference type="SUPFAM" id="SSF48163">
    <property type="entry name" value="An anticodon-binding domain of class I aminoacyl-tRNA synthetases"/>
    <property type="match status" value="1"/>
</dbReference>
<keyword evidence="7" id="KW-0963">Cytoplasm</keyword>
<evidence type="ECO:0000256" key="2">
    <source>
        <dbReference type="ARBA" id="ARBA00022598"/>
    </source>
</evidence>
<keyword evidence="3 7" id="KW-0547">Nucleotide-binding</keyword>
<comment type="subunit">
    <text evidence="7">Monomer.</text>
</comment>
<evidence type="ECO:0000256" key="4">
    <source>
        <dbReference type="ARBA" id="ARBA00022840"/>
    </source>
</evidence>
<dbReference type="InterPro" id="IPR014729">
    <property type="entry name" value="Rossmann-like_a/b/a_fold"/>
</dbReference>
<evidence type="ECO:0000259" key="9">
    <source>
        <dbReference type="Pfam" id="PF19269"/>
    </source>
</evidence>
<dbReference type="NCBIfam" id="TIGR00464">
    <property type="entry name" value="gltX_bact"/>
    <property type="match status" value="1"/>
</dbReference>
<evidence type="ECO:0000313" key="11">
    <source>
        <dbReference type="Proteomes" id="UP000177281"/>
    </source>
</evidence>
<dbReference type="InterPro" id="IPR045462">
    <property type="entry name" value="aa-tRNA-synth_I_cd-bd"/>
</dbReference>
<comment type="caution">
    <text evidence="7">Lacks conserved residue(s) required for the propagation of feature annotation.</text>
</comment>
<comment type="function">
    <text evidence="7">Catalyzes the attachment of glutamate to tRNA(Glu) in a two-step reaction: glutamate is first activated by ATP to form Glu-AMP and then transferred to the acceptor end of tRNA(Glu).</text>
</comment>
<dbReference type="AlphaFoldDB" id="A0A1F5Q5D2"/>
<dbReference type="InterPro" id="IPR000924">
    <property type="entry name" value="Glu/Gln-tRNA-synth"/>
</dbReference>
<dbReference type="GO" id="GO:0006424">
    <property type="term" value="P:glutamyl-tRNA aminoacylation"/>
    <property type="evidence" value="ECO:0007669"/>
    <property type="project" value="UniProtKB-UniRule"/>
</dbReference>
<evidence type="ECO:0000256" key="5">
    <source>
        <dbReference type="ARBA" id="ARBA00022917"/>
    </source>
</evidence>
<dbReference type="GO" id="GO:0004818">
    <property type="term" value="F:glutamate-tRNA ligase activity"/>
    <property type="evidence" value="ECO:0007669"/>
    <property type="project" value="UniProtKB-UniRule"/>
</dbReference>
<dbReference type="InterPro" id="IPR020751">
    <property type="entry name" value="aa-tRNA-synth_I_codon-bd_sub2"/>
</dbReference>
<feature type="binding site" evidence="7">
    <location>
        <position position="262"/>
    </location>
    <ligand>
        <name>ATP</name>
        <dbReference type="ChEBI" id="CHEBI:30616"/>
    </ligand>
</feature>
<gene>
    <name evidence="7" type="primary">gltX</name>
    <name evidence="10" type="ORF">A3B10_01980</name>
</gene>
<proteinExistence type="inferred from homology"/>
<evidence type="ECO:0000256" key="1">
    <source>
        <dbReference type="ARBA" id="ARBA00007894"/>
    </source>
</evidence>
<feature type="domain" description="Aminoacyl-tRNA synthetase class I anticodon-binding" evidence="9">
    <location>
        <begin position="345"/>
        <end position="491"/>
    </location>
</feature>
<dbReference type="GO" id="GO:0005737">
    <property type="term" value="C:cytoplasm"/>
    <property type="evidence" value="ECO:0007669"/>
    <property type="project" value="UniProtKB-SubCell"/>
</dbReference>
<evidence type="ECO:0000256" key="6">
    <source>
        <dbReference type="ARBA" id="ARBA00023146"/>
    </source>
</evidence>
<dbReference type="HAMAP" id="MF_00022">
    <property type="entry name" value="Glu_tRNA_synth_type1"/>
    <property type="match status" value="1"/>
</dbReference>
<dbReference type="InterPro" id="IPR001412">
    <property type="entry name" value="aa-tRNA-synth_I_CS"/>
</dbReference>
<dbReference type="GO" id="GO:0005524">
    <property type="term" value="F:ATP binding"/>
    <property type="evidence" value="ECO:0007669"/>
    <property type="project" value="UniProtKB-UniRule"/>
</dbReference>
<dbReference type="SUPFAM" id="SSF52374">
    <property type="entry name" value="Nucleotidylyl transferase"/>
    <property type="match status" value="1"/>
</dbReference>
<dbReference type="InterPro" id="IPR033910">
    <property type="entry name" value="GluRS_core"/>
</dbReference>
<keyword evidence="4 7" id="KW-0067">ATP-binding</keyword>
<name>A0A1F5Q5D2_9BACT</name>
<evidence type="ECO:0000259" key="8">
    <source>
        <dbReference type="Pfam" id="PF00749"/>
    </source>
</evidence>
<dbReference type="Pfam" id="PF19269">
    <property type="entry name" value="Anticodon_2"/>
    <property type="match status" value="1"/>
</dbReference>
<organism evidence="10 11">
    <name type="scientific">Candidatus Doudnabacteria bacterium RIFCSPLOWO2_01_FULL_44_21</name>
    <dbReference type="NCBI Taxonomy" id="1817841"/>
    <lineage>
        <taxon>Bacteria</taxon>
        <taxon>Candidatus Doudnaibacteriota</taxon>
    </lineage>
</organism>
<dbReference type="InterPro" id="IPR004527">
    <property type="entry name" value="Glu-tRNA-ligase_bac/mito"/>
</dbReference>
<feature type="short sequence motif" description="'KMSKS' region" evidence="7">
    <location>
        <begin position="259"/>
        <end position="263"/>
    </location>
</feature>
<dbReference type="PANTHER" id="PTHR43311">
    <property type="entry name" value="GLUTAMATE--TRNA LIGASE"/>
    <property type="match status" value="1"/>
</dbReference>
<keyword evidence="2 7" id="KW-0436">Ligase</keyword>
<comment type="caution">
    <text evidence="10">The sequence shown here is derived from an EMBL/GenBank/DDBJ whole genome shotgun (WGS) entry which is preliminary data.</text>
</comment>
<dbReference type="InterPro" id="IPR008925">
    <property type="entry name" value="aa_tRNA-synth_I_cd-bd_sf"/>
</dbReference>